<evidence type="ECO:0000256" key="2">
    <source>
        <dbReference type="ARBA" id="ARBA00004162"/>
    </source>
</evidence>
<keyword evidence="15" id="KW-1185">Reference proteome</keyword>
<evidence type="ECO:0000256" key="8">
    <source>
        <dbReference type="ARBA" id="ARBA00022692"/>
    </source>
</evidence>
<evidence type="ECO:0000256" key="10">
    <source>
        <dbReference type="ARBA" id="ARBA00022989"/>
    </source>
</evidence>
<sequence length="115" mass="12248">MDAMFISPAYAQTVGAGAESGAGGLIGMFAPLALVFVAFYFLVLRPQAKRQKEFQARVESVKKGDTVVTAGGIVARVTRVEDKHVEVEIAPNTRVRVVKSTLAEVTSLNAKPAND</sequence>
<dbReference type="STRING" id="1166340.SAMN05192583_1002"/>
<dbReference type="AlphaFoldDB" id="A0A1H8AP93"/>
<keyword evidence="11" id="KW-0811">Translocation</keyword>
<dbReference type="GO" id="GO:0005886">
    <property type="term" value="C:plasma membrane"/>
    <property type="evidence" value="ECO:0007669"/>
    <property type="project" value="UniProtKB-SubCell"/>
</dbReference>
<dbReference type="GO" id="GO:0015031">
    <property type="term" value="P:protein transport"/>
    <property type="evidence" value="ECO:0007669"/>
    <property type="project" value="UniProtKB-KW"/>
</dbReference>
<name>A0A1H8AP93_9SPHN</name>
<reference evidence="15" key="1">
    <citation type="submission" date="2016-10" db="EMBL/GenBank/DDBJ databases">
        <authorList>
            <person name="Varghese N."/>
            <person name="Submissions S."/>
        </authorList>
    </citation>
    <scope>NUCLEOTIDE SEQUENCE [LARGE SCALE GENOMIC DNA]</scope>
    <source>
        <strain evidence="15">S6-262</strain>
    </source>
</reference>
<evidence type="ECO:0000256" key="12">
    <source>
        <dbReference type="ARBA" id="ARBA00023136"/>
    </source>
</evidence>
<evidence type="ECO:0000313" key="15">
    <source>
        <dbReference type="Proteomes" id="UP000199206"/>
    </source>
</evidence>
<comment type="subunit">
    <text evidence="4">Part of the SecDF-YidC-YajC translocase complex. The SecDF-YidC-YajC translocase forms a supercomplex with SecYEG, called the holo-translocon (HTL).</text>
</comment>
<gene>
    <name evidence="14" type="ORF">SAMN05192583_1002</name>
</gene>
<comment type="similarity">
    <text evidence="3">Belongs to the YajC family.</text>
</comment>
<keyword evidence="6" id="KW-0813">Transport</keyword>
<proteinExistence type="inferred from homology"/>
<dbReference type="EMBL" id="FOCF01000002">
    <property type="protein sequence ID" value="SEM72562.1"/>
    <property type="molecule type" value="Genomic_DNA"/>
</dbReference>
<evidence type="ECO:0000256" key="6">
    <source>
        <dbReference type="ARBA" id="ARBA00022448"/>
    </source>
</evidence>
<keyword evidence="10 13" id="KW-1133">Transmembrane helix</keyword>
<dbReference type="Pfam" id="PF02699">
    <property type="entry name" value="YajC"/>
    <property type="match status" value="1"/>
</dbReference>
<evidence type="ECO:0000256" key="5">
    <source>
        <dbReference type="ARBA" id="ARBA00014962"/>
    </source>
</evidence>
<evidence type="ECO:0000256" key="3">
    <source>
        <dbReference type="ARBA" id="ARBA00006742"/>
    </source>
</evidence>
<dbReference type="PANTHER" id="PTHR33909:SF1">
    <property type="entry name" value="SEC TRANSLOCON ACCESSORY COMPLEX SUBUNIT YAJC"/>
    <property type="match status" value="1"/>
</dbReference>
<evidence type="ECO:0000256" key="13">
    <source>
        <dbReference type="SAM" id="Phobius"/>
    </source>
</evidence>
<dbReference type="NCBIfam" id="TIGR00739">
    <property type="entry name" value="yajC"/>
    <property type="match status" value="1"/>
</dbReference>
<dbReference type="PANTHER" id="PTHR33909">
    <property type="entry name" value="SEC TRANSLOCON ACCESSORY COMPLEX SUBUNIT YAJC"/>
    <property type="match status" value="1"/>
</dbReference>
<evidence type="ECO:0000313" key="14">
    <source>
        <dbReference type="EMBL" id="SEM72562.1"/>
    </source>
</evidence>
<accession>A0A1H8AP93</accession>
<keyword evidence="12 13" id="KW-0472">Membrane</keyword>
<dbReference type="SMART" id="SM01323">
    <property type="entry name" value="YajC"/>
    <property type="match status" value="1"/>
</dbReference>
<organism evidence="14 15">
    <name type="scientific">Sphingomonas gellani</name>
    <dbReference type="NCBI Taxonomy" id="1166340"/>
    <lineage>
        <taxon>Bacteria</taxon>
        <taxon>Pseudomonadati</taxon>
        <taxon>Pseudomonadota</taxon>
        <taxon>Alphaproteobacteria</taxon>
        <taxon>Sphingomonadales</taxon>
        <taxon>Sphingomonadaceae</taxon>
        <taxon>Sphingomonas</taxon>
    </lineage>
</organism>
<dbReference type="PRINTS" id="PR01853">
    <property type="entry name" value="YAJCTRNLCASE"/>
</dbReference>
<keyword evidence="9" id="KW-0653">Protein transport</keyword>
<evidence type="ECO:0000256" key="1">
    <source>
        <dbReference type="ARBA" id="ARBA00002061"/>
    </source>
</evidence>
<protein>
    <recommendedName>
        <fullName evidence="5">Sec translocon accessory complex subunit YajC</fullName>
    </recommendedName>
</protein>
<evidence type="ECO:0000256" key="11">
    <source>
        <dbReference type="ARBA" id="ARBA00023010"/>
    </source>
</evidence>
<dbReference type="Proteomes" id="UP000199206">
    <property type="component" value="Unassembled WGS sequence"/>
</dbReference>
<evidence type="ECO:0000256" key="9">
    <source>
        <dbReference type="ARBA" id="ARBA00022927"/>
    </source>
</evidence>
<evidence type="ECO:0000256" key="4">
    <source>
        <dbReference type="ARBA" id="ARBA00011718"/>
    </source>
</evidence>
<feature type="transmembrane region" description="Helical" evidence="13">
    <location>
        <begin position="20"/>
        <end position="43"/>
    </location>
</feature>
<comment type="function">
    <text evidence="1">The SecYEG-SecDF-YajC-YidC holo-translocon (HTL) protein secretase/insertase is a supercomplex required for protein secretion, insertion of proteins into membranes, and assembly of membrane protein complexes. While the SecYEG complex is essential for assembly of a number of proteins and complexes, the SecDF-YajC-YidC subcomplex facilitates these functions.</text>
</comment>
<comment type="subcellular location">
    <subcellularLocation>
        <location evidence="2">Cell membrane</location>
        <topology evidence="2">Single-pass membrane protein</topology>
    </subcellularLocation>
</comment>
<keyword evidence="8 13" id="KW-0812">Transmembrane</keyword>
<evidence type="ECO:0000256" key="7">
    <source>
        <dbReference type="ARBA" id="ARBA00022475"/>
    </source>
</evidence>
<dbReference type="InterPro" id="IPR003849">
    <property type="entry name" value="Preprotein_translocase_YajC"/>
</dbReference>
<keyword evidence="7" id="KW-1003">Cell membrane</keyword>